<dbReference type="InterPro" id="IPR058031">
    <property type="entry name" value="AAA_lid_NorR"/>
</dbReference>
<organism evidence="6 7">
    <name type="scientific">Cupriavidus oxalaticus</name>
    <dbReference type="NCBI Taxonomy" id="96344"/>
    <lineage>
        <taxon>Bacteria</taxon>
        <taxon>Pseudomonadati</taxon>
        <taxon>Pseudomonadota</taxon>
        <taxon>Betaproteobacteria</taxon>
        <taxon>Burkholderiales</taxon>
        <taxon>Burkholderiaceae</taxon>
        <taxon>Cupriavidus</taxon>
    </lineage>
</organism>
<dbReference type="Pfam" id="PF02954">
    <property type="entry name" value="HTH_8"/>
    <property type="match status" value="1"/>
</dbReference>
<evidence type="ECO:0000256" key="3">
    <source>
        <dbReference type="ARBA" id="ARBA00023015"/>
    </source>
</evidence>
<dbReference type="GO" id="GO:0005524">
    <property type="term" value="F:ATP binding"/>
    <property type="evidence" value="ECO:0007669"/>
    <property type="project" value="UniProtKB-KW"/>
</dbReference>
<gene>
    <name evidence="6" type="ORF">E0W60_10265</name>
</gene>
<dbReference type="InterPro" id="IPR025662">
    <property type="entry name" value="Sigma_54_int_dom_ATP-bd_1"/>
</dbReference>
<dbReference type="InterPro" id="IPR027417">
    <property type="entry name" value="P-loop_NTPase"/>
</dbReference>
<dbReference type="FunFam" id="3.40.50.300:FF:000006">
    <property type="entry name" value="DNA-binding transcriptional regulator NtrC"/>
    <property type="match status" value="1"/>
</dbReference>
<dbReference type="Gene3D" id="1.10.8.60">
    <property type="match status" value="1"/>
</dbReference>
<dbReference type="SUPFAM" id="SSF46689">
    <property type="entry name" value="Homeodomain-like"/>
    <property type="match status" value="1"/>
</dbReference>
<dbReference type="Pfam" id="PF25601">
    <property type="entry name" value="AAA_lid_14"/>
    <property type="match status" value="1"/>
</dbReference>
<dbReference type="Pfam" id="PF00158">
    <property type="entry name" value="Sigma54_activat"/>
    <property type="match status" value="1"/>
</dbReference>
<evidence type="ECO:0000256" key="1">
    <source>
        <dbReference type="ARBA" id="ARBA00022741"/>
    </source>
</evidence>
<evidence type="ECO:0000313" key="6">
    <source>
        <dbReference type="EMBL" id="QBY51472.1"/>
    </source>
</evidence>
<evidence type="ECO:0000313" key="7">
    <source>
        <dbReference type="Proteomes" id="UP000295294"/>
    </source>
</evidence>
<dbReference type="InterPro" id="IPR003593">
    <property type="entry name" value="AAA+_ATPase"/>
</dbReference>
<sequence length="629" mass="67055">MPPAPTSLLCDANVARRDFLDGKDVPAGLVSDLIVRSWQRAARAGVRPEQRMLFSDVITHSEVRRSEEENRTLIELAGADMEVLAGAFPSQQWIVLCTNAEGVIVSSHGRLGAGPGGPSPLQHGRRICETGIGTNAPGCLLAEGGSAVEIRRGEHFLHELVDVVCAAAPIYDCHDRLIGVLDITGFGVDLPAYAINHVRAAATSIGNRTFERLPGCCIVRLHHDRRMLHTPAEGIVAVSADGVIVAANHTARDMLRLGSAEIGAIDLGSVFAEGMHGPGGAVQSVVRTVAGARLHVSASETQRARSRGATPRAEDAGPLAGHLIADATLARAFDKASMAVGAQVPVILLGETGTGKTMLARALHEGSRPDGNFVSINCSAIPEGLAEAELFGYADGAFTGSRRGGCAGKIEQANHGTLFLDEIGDMPLALQTRLLSVLQERCVTRVGAAKPIPVDLSVICATHRSLPELVRQGAFREDLYFRINGMAIRVPALRDRTDLPELIAAMLQTLARGRRKALDADVMALLMSHAWPGNVRELHQVLRTAVALSGLSEEIRREHLDESWLDAATRVAVTDILPAAGQPMLLAQAQDALIQRTLDELSGNRSEAARALGISRATLYRKMARAKIR</sequence>
<dbReference type="PROSITE" id="PS00675">
    <property type="entry name" value="SIGMA54_INTERACT_1"/>
    <property type="match status" value="1"/>
</dbReference>
<keyword evidence="1" id="KW-0547">Nucleotide-binding</keyword>
<dbReference type="InterPro" id="IPR002078">
    <property type="entry name" value="Sigma_54_int"/>
</dbReference>
<dbReference type="PANTHER" id="PTHR32071">
    <property type="entry name" value="TRANSCRIPTIONAL REGULATORY PROTEIN"/>
    <property type="match status" value="1"/>
</dbReference>
<protein>
    <submittedName>
        <fullName evidence="6">Sigma-54-dependent Fis family transcriptional regulator</fullName>
    </submittedName>
</protein>
<name>A0A4V1BYD8_9BURK</name>
<dbReference type="Gene3D" id="3.40.50.300">
    <property type="entry name" value="P-loop containing nucleotide triphosphate hydrolases"/>
    <property type="match status" value="1"/>
</dbReference>
<dbReference type="GO" id="GO:0006355">
    <property type="term" value="P:regulation of DNA-templated transcription"/>
    <property type="evidence" value="ECO:0007669"/>
    <property type="project" value="InterPro"/>
</dbReference>
<dbReference type="SMART" id="SM00382">
    <property type="entry name" value="AAA"/>
    <property type="match status" value="1"/>
</dbReference>
<accession>A0A4V1BYD8</accession>
<dbReference type="PRINTS" id="PR01590">
    <property type="entry name" value="HTHFIS"/>
</dbReference>
<dbReference type="Gene3D" id="3.30.450.40">
    <property type="match status" value="1"/>
</dbReference>
<dbReference type="GO" id="GO:0043565">
    <property type="term" value="F:sequence-specific DNA binding"/>
    <property type="evidence" value="ECO:0007669"/>
    <property type="project" value="InterPro"/>
</dbReference>
<dbReference type="PANTHER" id="PTHR32071:SF77">
    <property type="entry name" value="TRANSCRIPTIONAL REGULATORY PROTEIN"/>
    <property type="match status" value="1"/>
</dbReference>
<dbReference type="Gene3D" id="1.10.10.60">
    <property type="entry name" value="Homeodomain-like"/>
    <property type="match status" value="1"/>
</dbReference>
<keyword evidence="3" id="KW-0805">Transcription regulation</keyword>
<evidence type="ECO:0000259" key="5">
    <source>
        <dbReference type="PROSITE" id="PS50045"/>
    </source>
</evidence>
<keyword evidence="4" id="KW-0804">Transcription</keyword>
<dbReference type="PROSITE" id="PS50045">
    <property type="entry name" value="SIGMA54_INTERACT_4"/>
    <property type="match status" value="1"/>
</dbReference>
<dbReference type="RefSeq" id="WP_135703854.1">
    <property type="nucleotide sequence ID" value="NZ_CP038634.1"/>
</dbReference>
<dbReference type="Proteomes" id="UP000295294">
    <property type="component" value="Chromosome 1"/>
</dbReference>
<dbReference type="OrthoDB" id="9761705at2"/>
<evidence type="ECO:0000256" key="2">
    <source>
        <dbReference type="ARBA" id="ARBA00022840"/>
    </source>
</evidence>
<dbReference type="InterPro" id="IPR029016">
    <property type="entry name" value="GAF-like_dom_sf"/>
</dbReference>
<dbReference type="AlphaFoldDB" id="A0A4V1BYD8"/>
<evidence type="ECO:0000256" key="4">
    <source>
        <dbReference type="ARBA" id="ARBA00023163"/>
    </source>
</evidence>
<dbReference type="InterPro" id="IPR009057">
    <property type="entry name" value="Homeodomain-like_sf"/>
</dbReference>
<dbReference type="InterPro" id="IPR002197">
    <property type="entry name" value="HTH_Fis"/>
</dbReference>
<reference evidence="6 7" key="1">
    <citation type="submission" date="2019-03" db="EMBL/GenBank/DDBJ databases">
        <title>Efficiently degradation of phenoxyalkanoic acid herbicides by Cupriavidus oxalaticus strain X32.</title>
        <authorList>
            <person name="Sheng X."/>
        </authorList>
    </citation>
    <scope>NUCLEOTIDE SEQUENCE [LARGE SCALE GENOMIC DNA]</scope>
    <source>
        <strain evidence="6 7">X32</strain>
    </source>
</reference>
<dbReference type="EMBL" id="CP038634">
    <property type="protein sequence ID" value="QBY51472.1"/>
    <property type="molecule type" value="Genomic_DNA"/>
</dbReference>
<dbReference type="CDD" id="cd00009">
    <property type="entry name" value="AAA"/>
    <property type="match status" value="1"/>
</dbReference>
<feature type="domain" description="Sigma-54 factor interaction" evidence="5">
    <location>
        <begin position="319"/>
        <end position="547"/>
    </location>
</feature>
<dbReference type="SUPFAM" id="SSF52540">
    <property type="entry name" value="P-loop containing nucleoside triphosphate hydrolases"/>
    <property type="match status" value="1"/>
</dbReference>
<dbReference type="KEGG" id="cox:E0W60_10265"/>
<keyword evidence="2" id="KW-0067">ATP-binding</keyword>
<proteinExistence type="predicted"/>